<dbReference type="AlphaFoldDB" id="A0AA41R5E3"/>
<keyword evidence="2" id="KW-1185">Reference proteome</keyword>
<evidence type="ECO:0000313" key="2">
    <source>
        <dbReference type="Proteomes" id="UP001165427"/>
    </source>
</evidence>
<dbReference type="RefSeq" id="WP_246913746.1">
    <property type="nucleotide sequence ID" value="NZ_JALJRB010000030.1"/>
</dbReference>
<dbReference type="Proteomes" id="UP001165427">
    <property type="component" value="Unassembled WGS sequence"/>
</dbReference>
<comment type="caution">
    <text evidence="1">The sequence shown here is derived from an EMBL/GenBank/DDBJ whole genome shotgun (WGS) entry which is preliminary data.</text>
</comment>
<dbReference type="Gene3D" id="3.90.70.10">
    <property type="entry name" value="Cysteine proteinases"/>
    <property type="match status" value="1"/>
</dbReference>
<reference evidence="1" key="1">
    <citation type="submission" date="2022-04" db="EMBL/GenBank/DDBJ databases">
        <title>Desulfatitalea alkaliphila sp. nov., a novel anaerobic sulfate-reducing bacterium isolated from terrestrial mud volcano, Taman Peninsula, Russia.</title>
        <authorList>
            <person name="Khomyakova M.A."/>
            <person name="Merkel A.Y."/>
            <person name="Slobodkin A.I."/>
        </authorList>
    </citation>
    <scope>NUCLEOTIDE SEQUENCE</scope>
    <source>
        <strain evidence="1">M08but</strain>
    </source>
</reference>
<evidence type="ECO:0000313" key="1">
    <source>
        <dbReference type="EMBL" id="MCJ8502644.1"/>
    </source>
</evidence>
<dbReference type="EMBL" id="JALJRB010000030">
    <property type="protein sequence ID" value="MCJ8502644.1"/>
    <property type="molecule type" value="Genomic_DNA"/>
</dbReference>
<gene>
    <name evidence="1" type="ORF">MRX98_18865</name>
</gene>
<name>A0AA41R5E3_9BACT</name>
<sequence length="237" mass="26671">METQLRFDIQAQPDDTTCGPTCLQAVYNYYNDPIPLGRLIRQVEQLEGGGTLAVLLGCHALQRGYRAKIYTFNLQVFDPTWFKLDRAGMQERLERQLRVKNNRKMRTAGQAYLTFLQLGGTLRFEDLTGALIRGLLKRGVPVLTGLSATFLYRTARELEVGREMVYDDIKGEPTGHFVVLCGYNRADRTALVADPLLPNPISESQIYPVRLSRLVCAIMLGIWTYDANLLVITPGKG</sequence>
<protein>
    <submittedName>
        <fullName evidence="1">C39 family peptidase</fullName>
    </submittedName>
</protein>
<organism evidence="1 2">
    <name type="scientific">Desulfatitalea alkaliphila</name>
    <dbReference type="NCBI Taxonomy" id="2929485"/>
    <lineage>
        <taxon>Bacteria</taxon>
        <taxon>Pseudomonadati</taxon>
        <taxon>Thermodesulfobacteriota</taxon>
        <taxon>Desulfobacteria</taxon>
        <taxon>Desulfobacterales</taxon>
        <taxon>Desulfosarcinaceae</taxon>
        <taxon>Desulfatitalea</taxon>
    </lineage>
</organism>
<proteinExistence type="predicted"/>
<accession>A0AA41R5E3</accession>